<reference evidence="5" key="1">
    <citation type="submission" date="2019-04" db="EMBL/GenBank/DDBJ databases">
        <title>Friends and foes A comparative genomics studyof 23 Aspergillus species from section Flavi.</title>
        <authorList>
            <consortium name="DOE Joint Genome Institute"/>
            <person name="Kjaerbolling I."/>
            <person name="Vesth T."/>
            <person name="Frisvad J.C."/>
            <person name="Nybo J.L."/>
            <person name="Theobald S."/>
            <person name="Kildgaard S."/>
            <person name="Isbrandt T."/>
            <person name="Kuo A."/>
            <person name="Sato A."/>
            <person name="Lyhne E.K."/>
            <person name="Kogle M.E."/>
            <person name="Wiebenga A."/>
            <person name="Kun R.S."/>
            <person name="Lubbers R.J."/>
            <person name="Makela M.R."/>
            <person name="Barry K."/>
            <person name="Chovatia M."/>
            <person name="Clum A."/>
            <person name="Daum C."/>
            <person name="Haridas S."/>
            <person name="He G."/>
            <person name="LaButti K."/>
            <person name="Lipzen A."/>
            <person name="Mondo S."/>
            <person name="Riley R."/>
            <person name="Salamov A."/>
            <person name="Simmons B.A."/>
            <person name="Magnuson J.K."/>
            <person name="Henrissat B."/>
            <person name="Mortensen U.H."/>
            <person name="Larsen T.O."/>
            <person name="Devries R.P."/>
            <person name="Grigoriev I.V."/>
            <person name="Machida M."/>
            <person name="Baker S.E."/>
            <person name="Andersen M.R."/>
        </authorList>
    </citation>
    <scope>NUCLEOTIDE SEQUENCE [LARGE SCALE GENOMIC DNA]</scope>
    <source>
        <strain evidence="5">IBT 14317</strain>
    </source>
</reference>
<evidence type="ECO:0000313" key="5">
    <source>
        <dbReference type="EMBL" id="KAE8390162.1"/>
    </source>
</evidence>
<dbReference type="AlphaFoldDB" id="A0A5N7C7Q9"/>
<dbReference type="InterPro" id="IPR055647">
    <property type="entry name" value="DUF7223"/>
</dbReference>
<evidence type="ECO:0000256" key="1">
    <source>
        <dbReference type="SAM" id="MobiDB-lite"/>
    </source>
</evidence>
<organism evidence="5">
    <name type="scientific">Petromyces alliaceus</name>
    <name type="common">Aspergillus alliaceus</name>
    <dbReference type="NCBI Taxonomy" id="209559"/>
    <lineage>
        <taxon>Eukaryota</taxon>
        <taxon>Fungi</taxon>
        <taxon>Dikarya</taxon>
        <taxon>Ascomycota</taxon>
        <taxon>Pezizomycotina</taxon>
        <taxon>Eurotiomycetes</taxon>
        <taxon>Eurotiomycetidae</taxon>
        <taxon>Eurotiales</taxon>
        <taxon>Aspergillaceae</taxon>
        <taxon>Aspergillus</taxon>
        <taxon>Aspergillus subgen. Circumdati</taxon>
    </lineage>
</organism>
<gene>
    <name evidence="5" type="ORF">BDV23DRAFT_155602</name>
</gene>
<feature type="signal peptide" evidence="2">
    <location>
        <begin position="1"/>
        <end position="21"/>
    </location>
</feature>
<feature type="chain" id="PRO_5025000025" description="GPI anchored protein" evidence="2">
    <location>
        <begin position="22"/>
        <end position="606"/>
    </location>
</feature>
<accession>A0A5N7C7Q9</accession>
<dbReference type="EMBL" id="ML735257">
    <property type="protein sequence ID" value="KAE8390162.1"/>
    <property type="molecule type" value="Genomic_DNA"/>
</dbReference>
<evidence type="ECO:0000256" key="2">
    <source>
        <dbReference type="SAM" id="SignalP"/>
    </source>
</evidence>
<feature type="region of interest" description="Disordered" evidence="1">
    <location>
        <begin position="193"/>
        <end position="220"/>
    </location>
</feature>
<keyword evidence="2" id="KW-0732">Signal</keyword>
<dbReference type="Pfam" id="PF22974">
    <property type="entry name" value="DUF7029"/>
    <property type="match status" value="1"/>
</dbReference>
<dbReference type="InterPro" id="IPR054293">
    <property type="entry name" value="DUF7029"/>
</dbReference>
<evidence type="ECO:0000259" key="3">
    <source>
        <dbReference type="Pfam" id="PF22974"/>
    </source>
</evidence>
<dbReference type="Pfam" id="PF23865">
    <property type="entry name" value="DUF7223"/>
    <property type="match status" value="1"/>
</dbReference>
<proteinExistence type="predicted"/>
<feature type="compositionally biased region" description="Basic residues" evidence="1">
    <location>
        <begin position="193"/>
        <end position="209"/>
    </location>
</feature>
<sequence>MNILSVYDLIVLFIIFNVAEGAHLALNQRYQAIEFPEARQLYAASPSLDLKARADPGTYALNSEASFHFIHETLEDDAEYVFTTTLNVASQYPLFAVEALDTDIDSISCSDSQIRLSIRTLSRSKVLKQELEAVSDFVIVTSHRGCDLEGERSVHRVTKTTVDLDRQIFTFNKVKYDWHDAFHSTRVSFSHRHRSGIQKRTYTPHKKRQQEHSDAPTSTKVIEDGATPSIYFPTAPTATSELPSTATKSLDKHYIDQKIFPPDIPAADMFIPQGVIVTCKNCSLQGNIEITRGSFNLSGNSIKDTVAFFDDGALEIISNGLSAHVELGLDLSLSQSLASLNVSLPTIPLTPFEIPGIVAFGPIIRPDLTFSVDLVEEIGFSYGFNLSVPDNSKIKINMGDPRNSSITGFGETKIHALPFQSTSALASLIFSVTFTPQILLGISTVEGIVSGGIGAFVHLPKVSVNATQLHQVNEKCEAVISKNESEESSRSALDNVFDNLMHIAPSVDVNMGVLANMQVDVAQISESVAVQTVLASTSYPLPTVCLNFDPKGHKYGAPSRSKSSASATKGADADQQSGAARLVEGPNMVLLSIFTVSLLSWILWTN</sequence>
<protein>
    <recommendedName>
        <fullName evidence="6">GPI anchored protein</fullName>
    </recommendedName>
</protein>
<evidence type="ECO:0000259" key="4">
    <source>
        <dbReference type="Pfam" id="PF23865"/>
    </source>
</evidence>
<dbReference type="Proteomes" id="UP000326877">
    <property type="component" value="Unassembled WGS sequence"/>
</dbReference>
<evidence type="ECO:0008006" key="6">
    <source>
        <dbReference type="Google" id="ProtNLM"/>
    </source>
</evidence>
<dbReference type="OrthoDB" id="5382170at2759"/>
<name>A0A5N7C7Q9_PETAA</name>
<feature type="domain" description="DUF7029" evidence="3">
    <location>
        <begin position="88"/>
        <end position="185"/>
    </location>
</feature>
<feature type="domain" description="DUF7223" evidence="4">
    <location>
        <begin position="275"/>
        <end position="468"/>
    </location>
</feature>